<evidence type="ECO:0000256" key="2">
    <source>
        <dbReference type="ARBA" id="ARBA00022475"/>
    </source>
</evidence>
<dbReference type="Proteomes" id="UP000542210">
    <property type="component" value="Unassembled WGS sequence"/>
</dbReference>
<dbReference type="InterPro" id="IPR043760">
    <property type="entry name" value="PycTM_dom"/>
</dbReference>
<evidence type="ECO:0000259" key="9">
    <source>
        <dbReference type="Pfam" id="PF18967"/>
    </source>
</evidence>
<protein>
    <recommendedName>
        <fullName evidence="9">Pycsar effector protein domain-containing protein</fullName>
    </recommendedName>
</protein>
<comment type="subcellular location">
    <subcellularLocation>
        <location evidence="1">Cell membrane</location>
    </subcellularLocation>
</comment>
<evidence type="ECO:0000256" key="1">
    <source>
        <dbReference type="ARBA" id="ARBA00004236"/>
    </source>
</evidence>
<dbReference type="GO" id="GO:0051607">
    <property type="term" value="P:defense response to virus"/>
    <property type="evidence" value="ECO:0007669"/>
    <property type="project" value="UniProtKB-KW"/>
</dbReference>
<keyword evidence="4" id="KW-0547">Nucleotide-binding</keyword>
<name>A0A7W7DG47_9ACTN</name>
<keyword evidence="3 8" id="KW-0812">Transmembrane</keyword>
<evidence type="ECO:0000256" key="3">
    <source>
        <dbReference type="ARBA" id="ARBA00022692"/>
    </source>
</evidence>
<evidence type="ECO:0000256" key="8">
    <source>
        <dbReference type="SAM" id="Phobius"/>
    </source>
</evidence>
<evidence type="ECO:0000313" key="10">
    <source>
        <dbReference type="EMBL" id="MBB4706168.1"/>
    </source>
</evidence>
<feature type="domain" description="Pycsar effector protein" evidence="9">
    <location>
        <begin position="17"/>
        <end position="159"/>
    </location>
</feature>
<dbReference type="GO" id="GO:0000166">
    <property type="term" value="F:nucleotide binding"/>
    <property type="evidence" value="ECO:0007669"/>
    <property type="project" value="UniProtKB-KW"/>
</dbReference>
<organism evidence="10 11">
    <name type="scientific">Sphaerisporangium siamense</name>
    <dbReference type="NCBI Taxonomy" id="795645"/>
    <lineage>
        <taxon>Bacteria</taxon>
        <taxon>Bacillati</taxon>
        <taxon>Actinomycetota</taxon>
        <taxon>Actinomycetes</taxon>
        <taxon>Streptosporangiales</taxon>
        <taxon>Streptosporangiaceae</taxon>
        <taxon>Sphaerisporangium</taxon>
    </lineage>
</organism>
<feature type="transmembrane region" description="Helical" evidence="8">
    <location>
        <begin position="68"/>
        <end position="86"/>
    </location>
</feature>
<dbReference type="AlphaFoldDB" id="A0A7W7DG47"/>
<accession>A0A7W7DG47</accession>
<gene>
    <name evidence="10" type="ORF">BJ982_007798</name>
</gene>
<keyword evidence="5 8" id="KW-1133">Transmembrane helix</keyword>
<dbReference type="EMBL" id="JACHND010000002">
    <property type="protein sequence ID" value="MBB4706168.1"/>
    <property type="molecule type" value="Genomic_DNA"/>
</dbReference>
<keyword evidence="11" id="KW-1185">Reference proteome</keyword>
<evidence type="ECO:0000256" key="4">
    <source>
        <dbReference type="ARBA" id="ARBA00022741"/>
    </source>
</evidence>
<evidence type="ECO:0000313" key="11">
    <source>
        <dbReference type="Proteomes" id="UP000542210"/>
    </source>
</evidence>
<evidence type="ECO:0000256" key="6">
    <source>
        <dbReference type="ARBA" id="ARBA00023118"/>
    </source>
</evidence>
<keyword evidence="6" id="KW-0051">Antiviral defense</keyword>
<proteinExistence type="predicted"/>
<feature type="transmembrane region" description="Helical" evidence="8">
    <location>
        <begin position="147"/>
        <end position="164"/>
    </location>
</feature>
<evidence type="ECO:0000256" key="5">
    <source>
        <dbReference type="ARBA" id="ARBA00022989"/>
    </source>
</evidence>
<keyword evidence="7 8" id="KW-0472">Membrane</keyword>
<feature type="transmembrane region" description="Helical" evidence="8">
    <location>
        <begin position="35"/>
        <end position="56"/>
    </location>
</feature>
<dbReference type="GO" id="GO:0005886">
    <property type="term" value="C:plasma membrane"/>
    <property type="evidence" value="ECO:0007669"/>
    <property type="project" value="UniProtKB-SubCell"/>
</dbReference>
<reference evidence="10 11" key="1">
    <citation type="submission" date="2020-08" db="EMBL/GenBank/DDBJ databases">
        <title>Sequencing the genomes of 1000 actinobacteria strains.</title>
        <authorList>
            <person name="Klenk H.-P."/>
        </authorList>
    </citation>
    <scope>NUCLEOTIDE SEQUENCE [LARGE SCALE GENOMIC DNA]</scope>
    <source>
        <strain evidence="10 11">DSM 45784</strain>
    </source>
</reference>
<evidence type="ECO:0000256" key="7">
    <source>
        <dbReference type="ARBA" id="ARBA00023136"/>
    </source>
</evidence>
<dbReference type="Pfam" id="PF18967">
    <property type="entry name" value="PycTM"/>
    <property type="match status" value="1"/>
</dbReference>
<comment type="caution">
    <text evidence="10">The sequence shown here is derived from an EMBL/GenBank/DDBJ whole genome shotgun (WGS) entry which is preliminary data.</text>
</comment>
<dbReference type="RefSeq" id="WP_184890037.1">
    <property type="nucleotide sequence ID" value="NZ_JACHND010000002.1"/>
</dbReference>
<sequence>MTAQTTAATPIEVLCSLEAEAAAVRAELARTDSKAAMLLGFAGTGFSLLAAIGAAVTTRLPLLAQGGLWGTVALLAAAVAVLLAVIRPSLPRDGGTGFVAHAALTAEQLLEVLGREQAAPGRQAADVVRLSVIALAKYRRIRTATHLMYAALAVLVATLPAGVLA</sequence>
<keyword evidence="2" id="KW-1003">Cell membrane</keyword>